<comment type="caution">
    <text evidence="8">The sequence shown here is derived from an EMBL/GenBank/DDBJ whole genome shotgun (WGS) entry which is preliminary data.</text>
</comment>
<dbReference type="InterPro" id="IPR003594">
    <property type="entry name" value="HATPase_dom"/>
</dbReference>
<dbReference type="SUPFAM" id="SSF55874">
    <property type="entry name" value="ATPase domain of HSP90 chaperone/DNA topoisomerase II/histidine kinase"/>
    <property type="match status" value="1"/>
</dbReference>
<feature type="domain" description="PAC" evidence="7">
    <location>
        <begin position="54"/>
        <end position="105"/>
    </location>
</feature>
<dbReference type="Gene3D" id="3.30.565.10">
    <property type="entry name" value="Histidine kinase-like ATPase, C-terminal domain"/>
    <property type="match status" value="1"/>
</dbReference>
<protein>
    <recommendedName>
        <fullName evidence="2">histidine kinase</fullName>
        <ecNumber evidence="2">2.7.13.3</ecNumber>
    </recommendedName>
</protein>
<feature type="domain" description="Histidine kinase" evidence="6">
    <location>
        <begin position="123"/>
        <end position="336"/>
    </location>
</feature>
<gene>
    <name evidence="8" type="ORF">EKL98_17195</name>
</gene>
<keyword evidence="5 8" id="KW-0418">Kinase</keyword>
<reference evidence="8 9" key="1">
    <citation type="submission" date="2018-12" db="EMBL/GenBank/DDBJ databases">
        <title>Flavobacterium sp. nov., isolated from glacier ice.</title>
        <authorList>
            <person name="Liu Q."/>
            <person name="Xin Y.-H."/>
        </authorList>
    </citation>
    <scope>NUCLEOTIDE SEQUENCE [LARGE SCALE GENOMIC DNA]</scope>
    <source>
        <strain evidence="8 9">RB1N8</strain>
    </source>
</reference>
<name>A0A432C4B5_9FLAO</name>
<sequence>MTFTFVSKKVETILGYTVAAYMGIPNFWEDHIYPEDREYALRTSNLVNKTHKNHDYEYRMIAKDGKIIWIRDIVNFVIEIDKPVISRGIMIDITIMKEAEKTLNNSLYLVSEQNKRLLNFSYIVSHNLRSHTSNIESIISLIESADTEEERNEMMHLLKSVSLSLDETMSHLNEVVNINTNIGLMISPLNLNIYFTKAKDILCEQIQLNEVSFVTNVTDDAVINYNPAYLESILYNLISNAIRYRHPQRKPIITIKLYNEKGENVIEVSDNGIGIDLARNGDKIFGMYKTFSNNPEARGIGLFITKNQVAAMGGTITVASDLNIGTTFKIYIKLKKQKSGLLMIIL</sequence>
<dbReference type="AlphaFoldDB" id="A0A432C4B5"/>
<keyword evidence="9" id="KW-1185">Reference proteome</keyword>
<dbReference type="SUPFAM" id="SSF55785">
    <property type="entry name" value="PYP-like sensor domain (PAS domain)"/>
    <property type="match status" value="1"/>
</dbReference>
<dbReference type="EC" id="2.7.13.3" evidence="2"/>
<evidence type="ECO:0000256" key="1">
    <source>
        <dbReference type="ARBA" id="ARBA00000085"/>
    </source>
</evidence>
<comment type="catalytic activity">
    <reaction evidence="1">
        <text>ATP + protein L-histidine = ADP + protein N-phospho-L-histidine.</text>
        <dbReference type="EC" id="2.7.13.3"/>
    </reaction>
</comment>
<dbReference type="InterPro" id="IPR013655">
    <property type="entry name" value="PAS_fold_3"/>
</dbReference>
<keyword evidence="3" id="KW-0597">Phosphoprotein</keyword>
<dbReference type="PANTHER" id="PTHR43304:SF1">
    <property type="entry name" value="PAC DOMAIN-CONTAINING PROTEIN"/>
    <property type="match status" value="1"/>
</dbReference>
<dbReference type="PROSITE" id="PS50113">
    <property type="entry name" value="PAC"/>
    <property type="match status" value="1"/>
</dbReference>
<dbReference type="GO" id="GO:0004673">
    <property type="term" value="F:protein histidine kinase activity"/>
    <property type="evidence" value="ECO:0007669"/>
    <property type="project" value="UniProtKB-EC"/>
</dbReference>
<evidence type="ECO:0000259" key="7">
    <source>
        <dbReference type="PROSITE" id="PS50113"/>
    </source>
</evidence>
<dbReference type="Gene3D" id="3.30.450.20">
    <property type="entry name" value="PAS domain"/>
    <property type="match status" value="1"/>
</dbReference>
<dbReference type="InterPro" id="IPR000700">
    <property type="entry name" value="PAS-assoc_C"/>
</dbReference>
<dbReference type="CDD" id="cd00075">
    <property type="entry name" value="HATPase"/>
    <property type="match status" value="1"/>
</dbReference>
<accession>A0A432C4B5</accession>
<dbReference type="Proteomes" id="UP000280825">
    <property type="component" value="Unassembled WGS sequence"/>
</dbReference>
<organism evidence="8 9">
    <name type="scientific">Flavobacterium bomense</name>
    <dbReference type="NCBI Taxonomy" id="2497483"/>
    <lineage>
        <taxon>Bacteria</taxon>
        <taxon>Pseudomonadati</taxon>
        <taxon>Bacteroidota</taxon>
        <taxon>Flavobacteriia</taxon>
        <taxon>Flavobacteriales</taxon>
        <taxon>Flavobacteriaceae</taxon>
        <taxon>Flavobacterium</taxon>
    </lineage>
</organism>
<dbReference type="PRINTS" id="PR00344">
    <property type="entry name" value="BCTRLSENSOR"/>
</dbReference>
<keyword evidence="4" id="KW-0808">Transferase</keyword>
<dbReference type="EMBL" id="RYDJ01000266">
    <property type="protein sequence ID" value="RTY94471.1"/>
    <property type="molecule type" value="Genomic_DNA"/>
</dbReference>
<evidence type="ECO:0000256" key="5">
    <source>
        <dbReference type="ARBA" id="ARBA00022777"/>
    </source>
</evidence>
<evidence type="ECO:0000313" key="8">
    <source>
        <dbReference type="EMBL" id="RTY94471.1"/>
    </source>
</evidence>
<evidence type="ECO:0000256" key="3">
    <source>
        <dbReference type="ARBA" id="ARBA00022553"/>
    </source>
</evidence>
<dbReference type="InterPro" id="IPR000014">
    <property type="entry name" value="PAS"/>
</dbReference>
<dbReference type="InterPro" id="IPR005467">
    <property type="entry name" value="His_kinase_dom"/>
</dbReference>
<dbReference type="PANTHER" id="PTHR43304">
    <property type="entry name" value="PHYTOCHROME-LIKE PROTEIN CPH1"/>
    <property type="match status" value="1"/>
</dbReference>
<dbReference type="InterPro" id="IPR035965">
    <property type="entry name" value="PAS-like_dom_sf"/>
</dbReference>
<proteinExistence type="predicted"/>
<dbReference type="NCBIfam" id="TIGR00229">
    <property type="entry name" value="sensory_box"/>
    <property type="match status" value="1"/>
</dbReference>
<dbReference type="Pfam" id="PF02518">
    <property type="entry name" value="HATPase_c"/>
    <property type="match status" value="1"/>
</dbReference>
<dbReference type="PROSITE" id="PS50109">
    <property type="entry name" value="HIS_KIN"/>
    <property type="match status" value="1"/>
</dbReference>
<dbReference type="SMART" id="SM00387">
    <property type="entry name" value="HATPase_c"/>
    <property type="match status" value="1"/>
</dbReference>
<evidence type="ECO:0000256" key="2">
    <source>
        <dbReference type="ARBA" id="ARBA00012438"/>
    </source>
</evidence>
<dbReference type="InterPro" id="IPR004358">
    <property type="entry name" value="Sig_transdc_His_kin-like_C"/>
</dbReference>
<evidence type="ECO:0000256" key="4">
    <source>
        <dbReference type="ARBA" id="ARBA00022679"/>
    </source>
</evidence>
<dbReference type="Pfam" id="PF08447">
    <property type="entry name" value="PAS_3"/>
    <property type="match status" value="1"/>
</dbReference>
<evidence type="ECO:0000313" key="9">
    <source>
        <dbReference type="Proteomes" id="UP000280825"/>
    </source>
</evidence>
<dbReference type="InterPro" id="IPR052162">
    <property type="entry name" value="Sensor_kinase/Photoreceptor"/>
</dbReference>
<dbReference type="CDD" id="cd00130">
    <property type="entry name" value="PAS"/>
    <property type="match status" value="1"/>
</dbReference>
<evidence type="ECO:0000259" key="6">
    <source>
        <dbReference type="PROSITE" id="PS50109"/>
    </source>
</evidence>
<dbReference type="InterPro" id="IPR036890">
    <property type="entry name" value="HATPase_C_sf"/>
</dbReference>